<dbReference type="OrthoDB" id="272343at2"/>
<dbReference type="KEGG" id="phm:PSMK_31450"/>
<proteinExistence type="predicted"/>
<name>I0IJ66_PHYMF</name>
<evidence type="ECO:0000313" key="1">
    <source>
        <dbReference type="EMBL" id="BAM05304.1"/>
    </source>
</evidence>
<dbReference type="Proteomes" id="UP000007881">
    <property type="component" value="Chromosome"/>
</dbReference>
<sequence length="229" mass="26002">MSEAASGGQTVAGRLRAAWEPERDRLRAVDTEHPTNIRVHRALSWLDAAEAAEADAEATDERVLFRWIAFNALYNRWDEKLLRPCGDQDSFRAFLAEAVALDAAGAVAGMLEAHKRLVLTLLDNKFLKGQFWKDPSVARSLRWTPHRQTAQQHYANKRWGELLEAAFEPVYFLRCQLVHGAATRRSSMNRDGLRHADDFLRWAVPLLVAVVIDRGMDENWGPLCYPPQV</sequence>
<evidence type="ECO:0000313" key="2">
    <source>
        <dbReference type="Proteomes" id="UP000007881"/>
    </source>
</evidence>
<dbReference type="EMBL" id="AP012338">
    <property type="protein sequence ID" value="BAM05304.1"/>
    <property type="molecule type" value="Genomic_DNA"/>
</dbReference>
<dbReference type="HOGENOM" id="CLU_091717_0_0_0"/>
<organism evidence="1 2">
    <name type="scientific">Phycisphaera mikurensis (strain NBRC 102666 / KCTC 22515 / FYK2301M01)</name>
    <dbReference type="NCBI Taxonomy" id="1142394"/>
    <lineage>
        <taxon>Bacteria</taxon>
        <taxon>Pseudomonadati</taxon>
        <taxon>Planctomycetota</taxon>
        <taxon>Phycisphaerae</taxon>
        <taxon>Phycisphaerales</taxon>
        <taxon>Phycisphaeraceae</taxon>
        <taxon>Phycisphaera</taxon>
    </lineage>
</organism>
<gene>
    <name evidence="1" type="ordered locus">PSMK_31450</name>
</gene>
<keyword evidence="2" id="KW-1185">Reference proteome</keyword>
<dbReference type="RefSeq" id="WP_014438508.1">
    <property type="nucleotide sequence ID" value="NC_017080.1"/>
</dbReference>
<protein>
    <submittedName>
        <fullName evidence="1">Uncharacterized protein</fullName>
    </submittedName>
</protein>
<dbReference type="eggNOG" id="ENOG502Z83Q">
    <property type="taxonomic scope" value="Bacteria"/>
</dbReference>
<dbReference type="AlphaFoldDB" id="I0IJ66"/>
<reference evidence="1 2" key="1">
    <citation type="submission" date="2012-02" db="EMBL/GenBank/DDBJ databases">
        <title>Complete genome sequence of Phycisphaera mikurensis NBRC 102666.</title>
        <authorList>
            <person name="Ankai A."/>
            <person name="Hosoyama A."/>
            <person name="Terui Y."/>
            <person name="Sekine M."/>
            <person name="Fukai R."/>
            <person name="Kato Y."/>
            <person name="Nakamura S."/>
            <person name="Yamada-Narita S."/>
            <person name="Kawakoshi A."/>
            <person name="Fukunaga Y."/>
            <person name="Yamazaki S."/>
            <person name="Fujita N."/>
        </authorList>
    </citation>
    <scope>NUCLEOTIDE SEQUENCE [LARGE SCALE GENOMIC DNA]</scope>
    <source>
        <strain evidence="2">NBRC 102666 / KCTC 22515 / FYK2301M01</strain>
    </source>
</reference>
<accession>I0IJ66</accession>